<protein>
    <submittedName>
        <fullName evidence="5">Uncharacterized oxidoreductase</fullName>
    </submittedName>
</protein>
<dbReference type="InterPro" id="IPR002347">
    <property type="entry name" value="SDR_fam"/>
</dbReference>
<accession>A0A1M6X015</accession>
<dbReference type="Pfam" id="PF00106">
    <property type="entry name" value="adh_short"/>
    <property type="match status" value="1"/>
</dbReference>
<sequence>MELKNSTILITGGTSGIGLEFVRQLTYLDAKIIVTGRNLHTLEETKKRFPKAHIIQSDVSEPESIERLYAEVVQQFPELNIMINNAGLMRQIDLQDNAMDLLSINQEIATNLTGTIQMTHKFLPHLKTKSSAAIINVTSSIAYLPYTIAPIYSASKAGAHAYTKVLRLQLEDSNIKVFEVLPPGVRTNLQNHWELPPPEGRMMDVEKMVRDAIDGILRDRPEITPGLAKTVKVLGRILPNTLIKYGHGEFKKLKQLRVTS</sequence>
<dbReference type="Gene3D" id="3.40.50.720">
    <property type="entry name" value="NAD(P)-binding Rossmann-like Domain"/>
    <property type="match status" value="1"/>
</dbReference>
<dbReference type="GO" id="GO:0016491">
    <property type="term" value="F:oxidoreductase activity"/>
    <property type="evidence" value="ECO:0007669"/>
    <property type="project" value="UniProtKB-KW"/>
</dbReference>
<proteinExistence type="inferred from homology"/>
<name>A0A1M6X015_9FLAO</name>
<comment type="similarity">
    <text evidence="1 3">Belongs to the short-chain dehydrogenases/reductases (SDR) family.</text>
</comment>
<dbReference type="Proteomes" id="UP000198940">
    <property type="component" value="Unassembled WGS sequence"/>
</dbReference>
<dbReference type="PRINTS" id="PR00081">
    <property type="entry name" value="GDHRDH"/>
</dbReference>
<evidence type="ECO:0000313" key="4">
    <source>
        <dbReference type="EMBL" id="SFB99074.1"/>
    </source>
</evidence>
<dbReference type="PROSITE" id="PS00061">
    <property type="entry name" value="ADH_SHORT"/>
    <property type="match status" value="1"/>
</dbReference>
<evidence type="ECO:0000313" key="6">
    <source>
        <dbReference type="Proteomes" id="UP000184031"/>
    </source>
</evidence>
<dbReference type="STRING" id="1055723.SAMN05216293_2379"/>
<keyword evidence="2" id="KW-0560">Oxidoreductase</keyword>
<dbReference type="InterPro" id="IPR036291">
    <property type="entry name" value="NAD(P)-bd_dom_sf"/>
</dbReference>
<dbReference type="InterPro" id="IPR020904">
    <property type="entry name" value="Sc_DH/Rdtase_CS"/>
</dbReference>
<dbReference type="EMBL" id="FOKU01000004">
    <property type="protein sequence ID" value="SFB99074.1"/>
    <property type="molecule type" value="Genomic_DNA"/>
</dbReference>
<gene>
    <name evidence="4" type="ORF">SAMN04487891_104220</name>
    <name evidence="5" type="ORF">SAMN05216293_2379</name>
</gene>
<dbReference type="AlphaFoldDB" id="A0A1M6X015"/>
<evidence type="ECO:0000313" key="7">
    <source>
        <dbReference type="Proteomes" id="UP000198940"/>
    </source>
</evidence>
<dbReference type="SUPFAM" id="SSF51735">
    <property type="entry name" value="NAD(P)-binding Rossmann-fold domains"/>
    <property type="match status" value="1"/>
</dbReference>
<evidence type="ECO:0000256" key="1">
    <source>
        <dbReference type="ARBA" id="ARBA00006484"/>
    </source>
</evidence>
<evidence type="ECO:0000313" key="5">
    <source>
        <dbReference type="EMBL" id="SHK99175.1"/>
    </source>
</evidence>
<dbReference type="OrthoDB" id="9810734at2"/>
<evidence type="ECO:0000256" key="2">
    <source>
        <dbReference type="ARBA" id="ARBA00023002"/>
    </source>
</evidence>
<dbReference type="Proteomes" id="UP000184031">
    <property type="component" value="Unassembled WGS sequence"/>
</dbReference>
<keyword evidence="7" id="KW-1185">Reference proteome</keyword>
<dbReference type="RefSeq" id="WP_072880077.1">
    <property type="nucleotide sequence ID" value="NZ_FOKU01000004.1"/>
</dbReference>
<dbReference type="PANTHER" id="PTHR44196:SF1">
    <property type="entry name" value="DEHYDROGENASE_REDUCTASE SDR FAMILY MEMBER 7B"/>
    <property type="match status" value="1"/>
</dbReference>
<organism evidence="5 6">
    <name type="scientific">Flagellimonas taeanensis</name>
    <dbReference type="NCBI Taxonomy" id="1005926"/>
    <lineage>
        <taxon>Bacteria</taxon>
        <taxon>Pseudomonadati</taxon>
        <taxon>Bacteroidota</taxon>
        <taxon>Flavobacteriia</taxon>
        <taxon>Flavobacteriales</taxon>
        <taxon>Flavobacteriaceae</taxon>
        <taxon>Flagellimonas</taxon>
    </lineage>
</organism>
<dbReference type="PANTHER" id="PTHR44196">
    <property type="entry name" value="DEHYDROGENASE/REDUCTASE SDR FAMILY MEMBER 7B"/>
    <property type="match status" value="1"/>
</dbReference>
<evidence type="ECO:0000256" key="3">
    <source>
        <dbReference type="RuleBase" id="RU000363"/>
    </source>
</evidence>
<reference evidence="5 6" key="1">
    <citation type="submission" date="2016-11" db="EMBL/GenBank/DDBJ databases">
        <authorList>
            <person name="Varghese N."/>
            <person name="Submissions S."/>
        </authorList>
    </citation>
    <scope>NUCLEOTIDE SEQUENCE [LARGE SCALE GENOMIC DNA]</scope>
    <source>
        <strain evidence="5 6">CGMCC 1.12174</strain>
        <strain evidence="4 7">DSM 26351</strain>
    </source>
</reference>
<dbReference type="GO" id="GO:0016020">
    <property type="term" value="C:membrane"/>
    <property type="evidence" value="ECO:0007669"/>
    <property type="project" value="TreeGrafter"/>
</dbReference>
<comment type="caution">
    <text evidence="5">The sequence shown here is derived from an EMBL/GenBank/DDBJ whole genome shotgun (WGS) entry which is preliminary data.</text>
</comment>
<dbReference type="PRINTS" id="PR00080">
    <property type="entry name" value="SDRFAMILY"/>
</dbReference>
<dbReference type="EMBL" id="FRAT01000006">
    <property type="protein sequence ID" value="SHK99175.1"/>
    <property type="molecule type" value="Genomic_DNA"/>
</dbReference>